<dbReference type="InterPro" id="IPR011741">
    <property type="entry name" value="Phg_2220_C"/>
</dbReference>
<reference evidence="3" key="1">
    <citation type="journal article" date="2019" name="Int. J. Syst. Evol. Microbiol.">
        <title>The Global Catalogue of Microorganisms (GCM) 10K type strain sequencing project: providing services to taxonomists for standard genome sequencing and annotation.</title>
        <authorList>
            <consortium name="The Broad Institute Genomics Platform"/>
            <consortium name="The Broad Institute Genome Sequencing Center for Infectious Disease"/>
            <person name="Wu L."/>
            <person name="Ma J."/>
        </authorList>
    </citation>
    <scope>NUCLEOTIDE SEQUENCE [LARGE SCALE GENOMIC DNA]</scope>
    <source>
        <strain evidence="3">CGMCC 1.7693</strain>
    </source>
</reference>
<dbReference type="RefSeq" id="WP_188738750.1">
    <property type="nucleotide sequence ID" value="NZ_BMLW01000029.1"/>
</dbReference>
<dbReference type="EMBL" id="BMLW01000029">
    <property type="protein sequence ID" value="GGP17279.1"/>
    <property type="molecule type" value="Genomic_DNA"/>
</dbReference>
<name>A0ABQ2P449_9BACI</name>
<gene>
    <name evidence="2" type="ORF">GCM10011346_52510</name>
</gene>
<evidence type="ECO:0000259" key="1">
    <source>
        <dbReference type="Pfam" id="PF09524"/>
    </source>
</evidence>
<accession>A0ABQ2P449</accession>
<keyword evidence="3" id="KW-1185">Reference proteome</keyword>
<dbReference type="Pfam" id="PF09524">
    <property type="entry name" value="Phg_2220_C"/>
    <property type="match status" value="1"/>
</dbReference>
<proteinExistence type="predicted"/>
<dbReference type="NCBIfam" id="TIGR02220">
    <property type="entry name" value="phg_TIGR02220"/>
    <property type="match status" value="1"/>
</dbReference>
<protein>
    <recommendedName>
        <fullName evidence="1">Phage conserved hypothetical protein C-terminal domain-containing protein</fullName>
    </recommendedName>
</protein>
<dbReference type="Proteomes" id="UP000641206">
    <property type="component" value="Unassembled WGS sequence"/>
</dbReference>
<feature type="domain" description="Phage conserved hypothetical protein C-terminal" evidence="1">
    <location>
        <begin position="130"/>
        <end position="202"/>
    </location>
</feature>
<organism evidence="2 3">
    <name type="scientific">Oceanobacillus neutriphilus</name>
    <dbReference type="NCBI Taxonomy" id="531815"/>
    <lineage>
        <taxon>Bacteria</taxon>
        <taxon>Bacillati</taxon>
        <taxon>Bacillota</taxon>
        <taxon>Bacilli</taxon>
        <taxon>Bacillales</taxon>
        <taxon>Bacillaceae</taxon>
        <taxon>Oceanobacillus</taxon>
    </lineage>
</organism>
<comment type="caution">
    <text evidence="2">The sequence shown here is derived from an EMBL/GenBank/DDBJ whole genome shotgun (WGS) entry which is preliminary data.</text>
</comment>
<dbReference type="Pfam" id="PF13730">
    <property type="entry name" value="HTH_36"/>
    <property type="match status" value="1"/>
</dbReference>
<evidence type="ECO:0000313" key="2">
    <source>
        <dbReference type="EMBL" id="GGP17279.1"/>
    </source>
</evidence>
<sequence length="217" mass="25408">MHKSYYAIIPANIRYDSTLPPNAKLLYGEITALCNEKGYCWASDSYFAELYKVNKSTIQRWFKQLEDGGYISRTVVYEEGTLKIKHRYTYLCEYPIPKNEGTPIRKNEGDNNTVINTTFNNTKDIPYVEIINYLNDATGKKYRSSTNKTKTTIKARWNEGFRLDDFKKVIDTKTTEWKSDAKMSQYLRPETLFGNKFEGYLNQQAEQQPPDPYDQLF</sequence>
<evidence type="ECO:0000313" key="3">
    <source>
        <dbReference type="Proteomes" id="UP000641206"/>
    </source>
</evidence>